<protein>
    <submittedName>
        <fullName evidence="1">Uncharacterized protein</fullName>
    </submittedName>
</protein>
<sequence>MTVLSHTPSDTSWNPIPLSVKVSCGPHHTLPHTSISDTNIYNVFQINFFYLNLPKARQKNIQKIKK</sequence>
<dbReference type="AlphaFoldDB" id="A0A6C0E8H7"/>
<reference evidence="1" key="1">
    <citation type="journal article" date="2020" name="Nature">
        <title>Giant virus diversity and host interactions through global metagenomics.</title>
        <authorList>
            <person name="Schulz F."/>
            <person name="Roux S."/>
            <person name="Paez-Espino D."/>
            <person name="Jungbluth S."/>
            <person name="Walsh D.A."/>
            <person name="Denef V.J."/>
            <person name="McMahon K.D."/>
            <person name="Konstantinidis K.T."/>
            <person name="Eloe-Fadrosh E.A."/>
            <person name="Kyrpides N.C."/>
            <person name="Woyke T."/>
        </authorList>
    </citation>
    <scope>NUCLEOTIDE SEQUENCE</scope>
    <source>
        <strain evidence="1">GVMAG-M-3300023179-150</strain>
    </source>
</reference>
<accession>A0A6C0E8H7</accession>
<dbReference type="EMBL" id="MN739748">
    <property type="protein sequence ID" value="QHT24703.1"/>
    <property type="molecule type" value="Genomic_DNA"/>
</dbReference>
<proteinExistence type="predicted"/>
<evidence type="ECO:0000313" key="1">
    <source>
        <dbReference type="EMBL" id="QHT24703.1"/>
    </source>
</evidence>
<organism evidence="1">
    <name type="scientific">viral metagenome</name>
    <dbReference type="NCBI Taxonomy" id="1070528"/>
    <lineage>
        <taxon>unclassified sequences</taxon>
        <taxon>metagenomes</taxon>
        <taxon>organismal metagenomes</taxon>
    </lineage>
</organism>
<name>A0A6C0E8H7_9ZZZZ</name>